<dbReference type="GO" id="GO:0035438">
    <property type="term" value="F:cyclic-di-GMP binding"/>
    <property type="evidence" value="ECO:0007669"/>
    <property type="project" value="InterPro"/>
</dbReference>
<feature type="region of interest" description="Disordered" evidence="2">
    <location>
        <begin position="175"/>
        <end position="198"/>
    </location>
</feature>
<keyword evidence="4" id="KW-1185">Reference proteome</keyword>
<dbReference type="EMBL" id="CP008727">
    <property type="protein sequence ID" value="AIO70962.1"/>
    <property type="molecule type" value="Genomic_DNA"/>
</dbReference>
<feature type="compositionally biased region" description="Low complexity" evidence="2">
    <location>
        <begin position="176"/>
        <end position="198"/>
    </location>
</feature>
<evidence type="ECO:0000313" key="3">
    <source>
        <dbReference type="EMBL" id="AIO70962.1"/>
    </source>
</evidence>
<sequence>MNDSRVKSDPTFIRSERDAAEAGALGRLRALWRAWSRAVTPRDRAAAPNRLAIDALPDEWTELAPGGLYAVYAAARTLACDALIWESVRHARTRDVTVVLARERADVAARLREIGFGEDVHARGWPRRLNVLAMPPDDAIADADADANDAMRADSADVATRAGLDARAARRGAEGDAGADASGAGASSGVSVSSSSSVSDVSDVRGVHVVSDASEDKDATDVSEAPDALNAQQRAAPPPAAFARLVGGLRALKRYRFRANALYFVEGAERWFSWHDPVALTQEGRALAGWCRAHRIALVLLIDSQAADADANRAGGARAIASRAAVAVRDEARAKARAKARTEARTEARTKDRTKDRAAAFAGDGARSARGGFHGACAGVAQLQRTHGELRWMVDFWRSRGAVATGEVRALRFTGGGRLTAVGAAGAHALRGDARLAFDEARVVVCRRVVERESWVPGDWDVVDDNAAVLAACEGAHAATAVLAFTGRAQLEALCSAIHALRLRCGGALKIVVVERGEALRHQFELLALNLGANQVVARNLPFSRVLAVLRSLQGQLYARPVAADYRAALAASLGDTVLGYLPVAAFCAHARAVRERSTVLALSHTLVKLTLLPGVSHADALRACALRRAGDVLTADAQHLYLFLFACELADASDVLGYIFSVPVERISDRVAHLAEESIEHELSALDAANRRAPIADYSDLFSAAAVVKSGPDARTTIEHSVTPRIEIPPDERMPRHAPGTSTPTSARSASHTPPRRPTLPVSPISPVSRAPTETAQIVVPSSPVPIASIATPRSAHPLPSPAAGAIVHARTRTRTATRDVMPLRIKEAE</sequence>
<dbReference type="AlphaFoldDB" id="A0AAI8FSG0"/>
<dbReference type="KEGG" id="bok:DM82_5709"/>
<dbReference type="NCBIfam" id="TIGR03369">
    <property type="entry name" value="cellulose_bcsE"/>
    <property type="match status" value="1"/>
</dbReference>
<dbReference type="InterPro" id="IPR017745">
    <property type="entry name" value="BcsE"/>
</dbReference>
<feature type="region of interest" description="Disordered" evidence="2">
    <location>
        <begin position="718"/>
        <end position="778"/>
    </location>
</feature>
<evidence type="ECO:0000256" key="2">
    <source>
        <dbReference type="SAM" id="MobiDB-lite"/>
    </source>
</evidence>
<organism evidence="3 4">
    <name type="scientific">Burkholderia oklahomensis</name>
    <dbReference type="NCBI Taxonomy" id="342113"/>
    <lineage>
        <taxon>Bacteria</taxon>
        <taxon>Pseudomonadati</taxon>
        <taxon>Pseudomonadota</taxon>
        <taxon>Betaproteobacteria</taxon>
        <taxon>Burkholderiales</taxon>
        <taxon>Burkholderiaceae</taxon>
        <taxon>Burkholderia</taxon>
        <taxon>pseudomallei group</taxon>
    </lineage>
</organism>
<protein>
    <recommendedName>
        <fullName evidence="1">Cellulose biosynthesis protein BcsE</fullName>
    </recommendedName>
</protein>
<dbReference type="Proteomes" id="UP000029424">
    <property type="component" value="Chromosome 2"/>
</dbReference>
<gene>
    <name evidence="3" type="primary">bcsE</name>
    <name evidence="3" type="ORF">DM82_5709</name>
</gene>
<accession>A0AAI8FSG0</accession>
<evidence type="ECO:0000313" key="4">
    <source>
        <dbReference type="Proteomes" id="UP000029424"/>
    </source>
</evidence>
<proteinExistence type="predicted"/>
<dbReference type="Pfam" id="PF10995">
    <property type="entry name" value="CBP_BcsE"/>
    <property type="match status" value="2"/>
</dbReference>
<feature type="compositionally biased region" description="Polar residues" evidence="2">
    <location>
        <begin position="741"/>
        <end position="753"/>
    </location>
</feature>
<name>A0AAI8FSG0_9BURK</name>
<reference evidence="3 4" key="1">
    <citation type="submission" date="2014-06" db="EMBL/GenBank/DDBJ databases">
        <authorList>
            <person name="Bishop-Lilly K.A."/>
            <person name="Broomall S.M."/>
            <person name="Chain P.S."/>
            <person name="Chertkov O."/>
            <person name="Coyne S.R."/>
            <person name="Daligault H.E."/>
            <person name="Davenport K.W."/>
            <person name="Erkkila T."/>
            <person name="Frey K.G."/>
            <person name="Gibbons H.S."/>
            <person name="Gu W."/>
            <person name="Jaissle J."/>
            <person name="Johnson S.L."/>
            <person name="Koroleva G.I."/>
            <person name="Ladner J.T."/>
            <person name="Lo C.-C."/>
            <person name="Minogue T.D."/>
            <person name="Munk C."/>
            <person name="Palacios G.F."/>
            <person name="Redden C.L."/>
            <person name="Rosenzweig C.N."/>
            <person name="Scholz M.B."/>
            <person name="Teshima H."/>
            <person name="Xu Y."/>
        </authorList>
    </citation>
    <scope>NUCLEOTIDE SEQUENCE [LARGE SCALE GENOMIC DNA]</scope>
    <source>
        <strain evidence="3 4">EO147</strain>
    </source>
</reference>
<evidence type="ECO:0000256" key="1">
    <source>
        <dbReference type="NCBIfam" id="TIGR03369"/>
    </source>
</evidence>